<dbReference type="PROSITE" id="PS51164">
    <property type="entry name" value="CBM1_2"/>
    <property type="match status" value="1"/>
</dbReference>
<keyword evidence="10" id="KW-1185">Reference proteome</keyword>
<dbReference type="SMART" id="SM00236">
    <property type="entry name" value="fCBD"/>
    <property type="match status" value="1"/>
</dbReference>
<keyword evidence="7" id="KW-0624">Polysaccharide degradation</keyword>
<comment type="function">
    <text evidence="7">Lytic polysaccharide monooxygenase (LMPO) that depolymerizes crystalline and amorphous polysaccharides via the oxidation of scissile alpha- or beta-(1-4)-glycosidic bonds, yielding C1 and/or C4 oxidation products. Catalysis by LPMOs requires the reduction of the active-site copper from Cu(II) to Cu(I) by a reducing agent and H(2)O(2) or O(2) as a cosubstrate.</text>
</comment>
<dbReference type="EMBL" id="SSOP01000112">
    <property type="protein sequence ID" value="KAB5591292.1"/>
    <property type="molecule type" value="Genomic_DNA"/>
</dbReference>
<dbReference type="AlphaFoldDB" id="A0A5N5QHR9"/>
<dbReference type="GO" id="GO:0030245">
    <property type="term" value="P:cellulose catabolic process"/>
    <property type="evidence" value="ECO:0007669"/>
    <property type="project" value="UniProtKB-UniRule"/>
</dbReference>
<comment type="domain">
    <text evidence="7">Has a modular structure: an endo-beta-1,4-glucanase catalytic module at the N-terminus, a linker rich in serines and threonines, and a C-terminal carbohydrate-binding module (CBM).</text>
</comment>
<dbReference type="EC" id="1.14.99.56" evidence="7"/>
<keyword evidence="7" id="KW-0964">Secreted</keyword>
<evidence type="ECO:0000256" key="3">
    <source>
        <dbReference type="ARBA" id="ARBA00023002"/>
    </source>
</evidence>
<keyword evidence="5" id="KW-0503">Monooxygenase</keyword>
<keyword evidence="6 7" id="KW-1015">Disulfide bond</keyword>
<evidence type="ECO:0000256" key="1">
    <source>
        <dbReference type="ARBA" id="ARBA00022723"/>
    </source>
</evidence>
<keyword evidence="4" id="KW-0186">Copper</keyword>
<dbReference type="GO" id="GO:0030248">
    <property type="term" value="F:cellulose binding"/>
    <property type="evidence" value="ECO:0007669"/>
    <property type="project" value="UniProtKB-UniRule"/>
</dbReference>
<keyword evidence="9" id="KW-0378">Hydrolase</keyword>
<sequence length="376" mass="39704">MKQPEEFLLRHSTQLSGMWSCIPIGILEKGSLTAPAQSLKDKVCGTRRSDTSIPSTLQLDMYKLPLGLSAFLAGLGSVVAHGGVTSIAIGGTTYQGWQPYISGTNQVTAGRPYSSYDPILDPVASTMHCNDDGTAGPNQQTLTIAAGQTITSIYAQWTHAEGPYTVYLAACPDTGCTSVNSATAKWFKIYELGLISGTVYTGQWANGLLMANLKWDTVIPSNLKPGYYLIRWETLALHQSNTPQFYPECAQLQITGSGTAFPTSEYLVSIPGAWKTSDPGVTIDIYSEAAKTQTTYVIPGPRIYPGFTGINTTTPATTAAATTTTIKTTTTTSSAAATTTASTGGAAQYAQCGGIGWTGATTCVSPYVCTKLNDCL</sequence>
<dbReference type="Proteomes" id="UP000383932">
    <property type="component" value="Unassembled WGS sequence"/>
</dbReference>
<name>A0A5N5QHR9_9AGAM</name>
<dbReference type="GO" id="GO:0004497">
    <property type="term" value="F:monooxygenase activity"/>
    <property type="evidence" value="ECO:0007669"/>
    <property type="project" value="UniProtKB-KW"/>
</dbReference>
<feature type="domain" description="CBM1" evidence="8">
    <location>
        <begin position="344"/>
        <end position="376"/>
    </location>
</feature>
<evidence type="ECO:0000256" key="2">
    <source>
        <dbReference type="ARBA" id="ARBA00022729"/>
    </source>
</evidence>
<evidence type="ECO:0000256" key="6">
    <source>
        <dbReference type="ARBA" id="ARBA00023157"/>
    </source>
</evidence>
<keyword evidence="2" id="KW-0732">Signal</keyword>
<evidence type="ECO:0000256" key="5">
    <source>
        <dbReference type="ARBA" id="ARBA00023033"/>
    </source>
</evidence>
<gene>
    <name evidence="9" type="ORF">CTheo_5251</name>
</gene>
<dbReference type="InterPro" id="IPR005103">
    <property type="entry name" value="AA9_LPMO"/>
</dbReference>
<proteinExistence type="predicted"/>
<comment type="caution">
    <text evidence="9">The sequence shown here is derived from an EMBL/GenBank/DDBJ whole genome shotgun (WGS) entry which is preliminary data.</text>
</comment>
<dbReference type="GO" id="GO:0046872">
    <property type="term" value="F:metal ion binding"/>
    <property type="evidence" value="ECO:0007669"/>
    <property type="project" value="UniProtKB-KW"/>
</dbReference>
<keyword evidence="7" id="KW-0136">Cellulose degradation</keyword>
<reference evidence="9 10" key="1">
    <citation type="journal article" date="2019" name="Fungal Biol. Biotechnol.">
        <title>Draft genome sequence of fastidious pathogen Ceratobasidium theobromae, which causes vascular-streak dieback in Theobroma cacao.</title>
        <authorList>
            <person name="Ali S.S."/>
            <person name="Asman A."/>
            <person name="Shao J."/>
            <person name="Firmansyah A.P."/>
            <person name="Susilo A.W."/>
            <person name="Rosmana A."/>
            <person name="McMahon P."/>
            <person name="Junaid M."/>
            <person name="Guest D."/>
            <person name="Kheng T.Y."/>
            <person name="Meinhardt L.W."/>
            <person name="Bailey B.A."/>
        </authorList>
    </citation>
    <scope>NUCLEOTIDE SEQUENCE [LARGE SCALE GENOMIC DNA]</scope>
    <source>
        <strain evidence="9 10">CT2</strain>
    </source>
</reference>
<keyword evidence="1" id="KW-0479">Metal-binding</keyword>
<dbReference type="InterPro" id="IPR000254">
    <property type="entry name" value="CBD"/>
</dbReference>
<dbReference type="GO" id="GO:0008810">
    <property type="term" value="F:cellulase activity"/>
    <property type="evidence" value="ECO:0007669"/>
    <property type="project" value="UniProtKB-UniRule"/>
</dbReference>
<organism evidence="9 10">
    <name type="scientific">Ceratobasidium theobromae</name>
    <dbReference type="NCBI Taxonomy" id="1582974"/>
    <lineage>
        <taxon>Eukaryota</taxon>
        <taxon>Fungi</taxon>
        <taxon>Dikarya</taxon>
        <taxon>Basidiomycota</taxon>
        <taxon>Agaricomycotina</taxon>
        <taxon>Agaricomycetes</taxon>
        <taxon>Cantharellales</taxon>
        <taxon>Ceratobasidiaceae</taxon>
        <taxon>Ceratobasidium</taxon>
    </lineage>
</organism>
<dbReference type="SUPFAM" id="SSF57180">
    <property type="entry name" value="Cellulose-binding domain"/>
    <property type="match status" value="1"/>
</dbReference>
<comment type="catalytic activity">
    <reaction evidence="7">
        <text>[(1-&gt;4)-beta-D-glucosyl]n+m + reduced acceptor + O2 = 4-dehydro-beta-D-glucosyl-[(1-&gt;4)-beta-D-glucosyl]n-1 + [(1-&gt;4)-beta-D-glucosyl]m + acceptor + H2O.</text>
        <dbReference type="EC" id="1.14.99.56"/>
    </reaction>
</comment>
<dbReference type="PANTHER" id="PTHR33353">
    <property type="entry name" value="PUTATIVE (AFU_ORTHOLOGUE AFUA_1G12560)-RELATED"/>
    <property type="match status" value="1"/>
</dbReference>
<evidence type="ECO:0000259" key="8">
    <source>
        <dbReference type="PROSITE" id="PS51164"/>
    </source>
</evidence>
<comment type="subcellular location">
    <subcellularLocation>
        <location evidence="7">Secreted</location>
    </subcellularLocation>
</comment>
<dbReference type="GO" id="GO:0005576">
    <property type="term" value="C:extracellular region"/>
    <property type="evidence" value="ECO:0007669"/>
    <property type="project" value="UniProtKB-SubCell"/>
</dbReference>
<dbReference type="PANTHER" id="PTHR33353:SF19">
    <property type="entry name" value="GLYCOSYLHYDROLASE FAMILY 61-8 PROTEIN"/>
    <property type="match status" value="1"/>
</dbReference>
<accession>A0A5N5QHR9</accession>
<dbReference type="CDD" id="cd21175">
    <property type="entry name" value="LPMO_AA9"/>
    <property type="match status" value="1"/>
</dbReference>
<dbReference type="Pfam" id="PF03443">
    <property type="entry name" value="AA9"/>
    <property type="match status" value="1"/>
</dbReference>
<dbReference type="InterPro" id="IPR035971">
    <property type="entry name" value="CBD_sf"/>
</dbReference>
<evidence type="ECO:0000256" key="4">
    <source>
        <dbReference type="ARBA" id="ARBA00023008"/>
    </source>
</evidence>
<keyword evidence="7" id="KW-0119">Carbohydrate metabolism</keyword>
<evidence type="ECO:0000313" key="9">
    <source>
        <dbReference type="EMBL" id="KAB5591292.1"/>
    </source>
</evidence>
<protein>
    <recommendedName>
        <fullName evidence="7">AA9 family lytic polysaccharide monooxygenase</fullName>
        <ecNumber evidence="7">1.14.99.56</ecNumber>
    </recommendedName>
    <alternativeName>
        <fullName evidence="7">Endo-beta-1,4-glucanase</fullName>
    </alternativeName>
    <alternativeName>
        <fullName evidence="7">Glycosyl hydrolase 61 family protein</fullName>
    </alternativeName>
</protein>
<dbReference type="InterPro" id="IPR049892">
    <property type="entry name" value="AA9"/>
</dbReference>
<evidence type="ECO:0000256" key="7">
    <source>
        <dbReference type="RuleBase" id="RU368122"/>
    </source>
</evidence>
<dbReference type="OrthoDB" id="4849160at2759"/>
<evidence type="ECO:0000313" key="10">
    <source>
        <dbReference type="Proteomes" id="UP000383932"/>
    </source>
</evidence>
<keyword evidence="3" id="KW-0560">Oxidoreductase</keyword>
<dbReference type="Gene3D" id="2.70.50.70">
    <property type="match status" value="1"/>
</dbReference>
<dbReference type="Pfam" id="PF00734">
    <property type="entry name" value="CBM_1"/>
    <property type="match status" value="1"/>
</dbReference>